<evidence type="ECO:0000313" key="1">
    <source>
        <dbReference type="EMBL" id="WUV45003.1"/>
    </source>
</evidence>
<evidence type="ECO:0000313" key="2">
    <source>
        <dbReference type="Proteomes" id="UP001432062"/>
    </source>
</evidence>
<protein>
    <submittedName>
        <fullName evidence="1">Uncharacterized protein</fullName>
    </submittedName>
</protein>
<name>A0ABZ1YPQ6_9NOCA</name>
<proteinExistence type="predicted"/>
<dbReference type="EMBL" id="CP109441">
    <property type="protein sequence ID" value="WUV45003.1"/>
    <property type="molecule type" value="Genomic_DNA"/>
</dbReference>
<sequence>MSGLIEFSDGTFGLVGDDGWVEEFDAIEMPASGLETTPALEVAFIDVDAVSVVDTELPQRIPLVGPPAPVDLPIELLERIADAVREWADQ</sequence>
<gene>
    <name evidence="1" type="ORF">OG563_38705</name>
</gene>
<reference evidence="1" key="1">
    <citation type="submission" date="2022-10" db="EMBL/GenBank/DDBJ databases">
        <title>The complete genomes of actinobacterial strains from the NBC collection.</title>
        <authorList>
            <person name="Joergensen T.S."/>
            <person name="Alvarez Arevalo M."/>
            <person name="Sterndorff E.B."/>
            <person name="Faurdal D."/>
            <person name="Vuksanovic O."/>
            <person name="Mourched A.-S."/>
            <person name="Charusanti P."/>
            <person name="Shaw S."/>
            <person name="Blin K."/>
            <person name="Weber T."/>
        </authorList>
    </citation>
    <scope>NUCLEOTIDE SEQUENCE</scope>
    <source>
        <strain evidence="1">NBC_01482</strain>
    </source>
</reference>
<dbReference type="RefSeq" id="WP_329408278.1">
    <property type="nucleotide sequence ID" value="NZ_CP109441.1"/>
</dbReference>
<dbReference type="Proteomes" id="UP001432062">
    <property type="component" value="Chromosome"/>
</dbReference>
<organism evidence="1 2">
    <name type="scientific">Nocardia vinacea</name>
    <dbReference type="NCBI Taxonomy" id="96468"/>
    <lineage>
        <taxon>Bacteria</taxon>
        <taxon>Bacillati</taxon>
        <taxon>Actinomycetota</taxon>
        <taxon>Actinomycetes</taxon>
        <taxon>Mycobacteriales</taxon>
        <taxon>Nocardiaceae</taxon>
        <taxon>Nocardia</taxon>
    </lineage>
</organism>
<keyword evidence="2" id="KW-1185">Reference proteome</keyword>
<accession>A0ABZ1YPQ6</accession>